<gene>
    <name evidence="3" type="ORF">E3T28_05005</name>
</gene>
<feature type="domain" description="AbiEi antitoxin N-terminal" evidence="2">
    <location>
        <begin position="67"/>
        <end position="112"/>
    </location>
</feature>
<evidence type="ECO:0000256" key="1">
    <source>
        <dbReference type="SAM" id="MobiDB-lite"/>
    </source>
</evidence>
<comment type="caution">
    <text evidence="3">The sequence shown here is derived from an EMBL/GenBank/DDBJ whole genome shotgun (WGS) entry which is preliminary data.</text>
</comment>
<sequence>MHASAEFVQPRTEIDNHHPDSTLGRPYRVDPARTGFAFRSAFREHNCLKSVLWLYFPSMSVVVEPILEELAAGQWGLFTTAQARARGVSRANLSHRERDGRLERLAHGVYRLGGVPVAALDDLRAAWMSTEPMVLAWERAGTTGVVVGGAAAAAVHECGDINPVPYRLITSERRQTQRTDIVYSRRQLDSRDVVVVGGLPVTSIERTVADLVDEIGDLSLVGDVLADATRGERAVDLEHLGLLLTPFAARYGHPRGDGPALLEQLRRSAGIDDIAAARALVRRPAIGAALEGIVSQAVREQLRTIVAGLQPQLAGSVELGEHIERMIAPMLVEQSRLVSEITDTVLAPLLQRQREQMDHITKSIAAQISESLPNITLPAIDSVRTGNSPAPTVGATESPAAKGKNNDR</sequence>
<dbReference type="RefSeq" id="WP_134428545.1">
    <property type="nucleotide sequence ID" value="NZ_SOGQ01000023.1"/>
</dbReference>
<feature type="region of interest" description="Disordered" evidence="1">
    <location>
        <begin position="1"/>
        <end position="25"/>
    </location>
</feature>
<proteinExistence type="predicted"/>
<reference evidence="3 4" key="1">
    <citation type="submission" date="2019-03" db="EMBL/GenBank/DDBJ databases">
        <title>Genomics of glacier-inhabiting Cryobacterium strains.</title>
        <authorList>
            <person name="Liu Q."/>
            <person name="Xin Y.-H."/>
        </authorList>
    </citation>
    <scope>NUCLEOTIDE SEQUENCE [LARGE SCALE GENOMIC DNA]</scope>
    <source>
        <strain evidence="3 4">TMT1-23-1</strain>
    </source>
</reference>
<evidence type="ECO:0000313" key="4">
    <source>
        <dbReference type="Proteomes" id="UP000297853"/>
    </source>
</evidence>
<feature type="region of interest" description="Disordered" evidence="1">
    <location>
        <begin position="380"/>
        <end position="408"/>
    </location>
</feature>
<keyword evidence="4" id="KW-1185">Reference proteome</keyword>
<evidence type="ECO:0000313" key="3">
    <source>
        <dbReference type="EMBL" id="TFD02596.1"/>
    </source>
</evidence>
<dbReference type="Proteomes" id="UP000297853">
    <property type="component" value="Unassembled WGS sequence"/>
</dbReference>
<protein>
    <recommendedName>
        <fullName evidence="2">AbiEi antitoxin N-terminal domain-containing protein</fullName>
    </recommendedName>
</protein>
<dbReference type="EMBL" id="SOGQ01000023">
    <property type="protein sequence ID" value="TFD02596.1"/>
    <property type="molecule type" value="Genomic_DNA"/>
</dbReference>
<accession>A0ABY2JCA3</accession>
<dbReference type="InterPro" id="IPR025159">
    <property type="entry name" value="AbiEi_N"/>
</dbReference>
<evidence type="ECO:0000259" key="2">
    <source>
        <dbReference type="Pfam" id="PF13338"/>
    </source>
</evidence>
<name>A0ABY2JCA3_9MICO</name>
<organism evidence="3 4">
    <name type="scientific">Cryobacterium sinapicolor</name>
    <dbReference type="NCBI Taxonomy" id="1259236"/>
    <lineage>
        <taxon>Bacteria</taxon>
        <taxon>Bacillati</taxon>
        <taxon>Actinomycetota</taxon>
        <taxon>Actinomycetes</taxon>
        <taxon>Micrococcales</taxon>
        <taxon>Microbacteriaceae</taxon>
        <taxon>Cryobacterium</taxon>
    </lineage>
</organism>
<dbReference type="Pfam" id="PF13338">
    <property type="entry name" value="AbiEi_4"/>
    <property type="match status" value="1"/>
</dbReference>